<dbReference type="KEGG" id="halx:M0R89_19140"/>
<feature type="coiled-coil region" evidence="1">
    <location>
        <begin position="196"/>
        <end position="230"/>
    </location>
</feature>
<dbReference type="EMBL" id="CP096660">
    <property type="protein sequence ID" value="UPV76648.1"/>
    <property type="molecule type" value="Genomic_DNA"/>
</dbReference>
<accession>A0A8U0I0E3</accession>
<proteinExistence type="predicted"/>
<sequence>MRGVDGERLGSVAVAVTLLFAAASGAVAAGASAPETGEPSSSVTRDVPTADESSSATSGASSWTDQPASRADGAVVAAQGTTTRPPGGNNTTVHHRNPGRVGEGSNASDVEAWLQDRMVERLVRSINVSERNSERARRLVGNDSKFEEFADKYAELKSDAASDDRNLSDLDGVGAIQSAFLADVQAYRTTLQRYRNARENDTIRRERRLAHELERRLAEVNRSAAALRRSYANVSTGSGDDTANVTRQIGAVRADVVAAQQTVRNQTLVRTRLSVRAVTQNGSFTDRVRLRGRLVTAANDSAIASRNVTLRIENRTVETRTNETGHFAVAYRPTLASVGDRVRSVRFRPANASRYLHDNATVRFGVERVRPEIAVTNRTRTVGFGDSLVVDGTVTAENVSTGGVPVAVTLAGFPVGRTTTAPNGSFDFATTVPANLSTGERRVRVRIADPQFRAANATVPVTVEPTVTALSMTEVRRMNGSLLVSGRLATEGGTPLPNRTLQLSVGGTAVGTVTTNATGGYAQVVPVPSSVAGSSNANVSASYSPIGGNLEPSRANATVTFETADGGPLDYPLALRVAGLLGLAVIGVVLAWRLGGDDWGIGDDATPETAAADLSETIPADTEQSADALLDVAKDYLEAGDNDDAVLLAYAVARVRLEELVGSTSVETHWEFYEQCREAGLGEEHLDNLKLLTKAYEIAAFAPKSVSETTVVKAVEVAHVIRSDEWG</sequence>
<dbReference type="GeneID" id="72187361"/>
<feature type="compositionally biased region" description="Low complexity" evidence="2">
    <location>
        <begin position="50"/>
        <end position="64"/>
    </location>
</feature>
<gene>
    <name evidence="3" type="ORF">M0R89_19140</name>
</gene>
<keyword evidence="4" id="KW-1185">Reference proteome</keyword>
<evidence type="ECO:0000256" key="1">
    <source>
        <dbReference type="SAM" id="Coils"/>
    </source>
</evidence>
<name>A0A8U0I0E3_9EURY</name>
<evidence type="ECO:0000256" key="2">
    <source>
        <dbReference type="SAM" id="MobiDB-lite"/>
    </source>
</evidence>
<keyword evidence="1" id="KW-0175">Coiled coil</keyword>
<organism evidence="3 4">
    <name type="scientific">Halorussus limi</name>
    <dbReference type="NCBI Taxonomy" id="2938695"/>
    <lineage>
        <taxon>Archaea</taxon>
        <taxon>Methanobacteriati</taxon>
        <taxon>Methanobacteriota</taxon>
        <taxon>Stenosarchaea group</taxon>
        <taxon>Halobacteria</taxon>
        <taxon>Halobacteriales</taxon>
        <taxon>Haladaptataceae</taxon>
        <taxon>Halorussus</taxon>
    </lineage>
</organism>
<feature type="region of interest" description="Disordered" evidence="2">
    <location>
        <begin position="29"/>
        <end position="107"/>
    </location>
</feature>
<dbReference type="AlphaFoldDB" id="A0A8U0I0E3"/>
<dbReference type="Proteomes" id="UP000830729">
    <property type="component" value="Plasmid unnamed1"/>
</dbReference>
<evidence type="ECO:0000313" key="3">
    <source>
        <dbReference type="EMBL" id="UPV76648.1"/>
    </source>
</evidence>
<evidence type="ECO:0008006" key="5">
    <source>
        <dbReference type="Google" id="ProtNLM"/>
    </source>
</evidence>
<evidence type="ECO:0000313" key="4">
    <source>
        <dbReference type="Proteomes" id="UP000830729"/>
    </source>
</evidence>
<feature type="compositionally biased region" description="Low complexity" evidence="2">
    <location>
        <begin position="80"/>
        <end position="92"/>
    </location>
</feature>
<geneLocation type="plasmid" evidence="3 4">
    <name>unnamed1</name>
</geneLocation>
<reference evidence="3 4" key="1">
    <citation type="submission" date="2022-04" db="EMBL/GenBank/DDBJ databases">
        <title>Diverse halophilic archaea isolated from saline environments.</title>
        <authorList>
            <person name="Cui H.-L."/>
        </authorList>
    </citation>
    <scope>NUCLEOTIDE SEQUENCE [LARGE SCALE GENOMIC DNA]</scope>
    <source>
        <strain evidence="3 4">XZYJT49</strain>
        <plasmid evidence="3 4">unnamed1</plasmid>
    </source>
</reference>
<dbReference type="RefSeq" id="WP_248652681.1">
    <property type="nucleotide sequence ID" value="NZ_CP096660.1"/>
</dbReference>
<keyword evidence="3" id="KW-0614">Plasmid</keyword>
<protein>
    <recommendedName>
        <fullName evidence="5">DUF4129 domain-containing protein</fullName>
    </recommendedName>
</protein>